<dbReference type="SUPFAM" id="SSF52540">
    <property type="entry name" value="P-loop containing nucleoside triphosphate hydrolases"/>
    <property type="match status" value="1"/>
</dbReference>
<feature type="coiled-coil region" evidence="1">
    <location>
        <begin position="179"/>
        <end position="209"/>
    </location>
</feature>
<dbReference type="InterPro" id="IPR027417">
    <property type="entry name" value="P-loop_NTPase"/>
</dbReference>
<evidence type="ECO:0000259" key="2">
    <source>
        <dbReference type="Pfam" id="PF13514"/>
    </source>
</evidence>
<dbReference type="Pfam" id="PF13514">
    <property type="entry name" value="AAA_27"/>
    <property type="match status" value="1"/>
</dbReference>
<evidence type="ECO:0000313" key="3">
    <source>
        <dbReference type="EMBL" id="GAA0328510.1"/>
    </source>
</evidence>
<dbReference type="EMBL" id="BAAADJ010000019">
    <property type="protein sequence ID" value="GAA0328510.1"/>
    <property type="molecule type" value="Genomic_DNA"/>
</dbReference>
<sequence length="999" mass="116412">MFIKELKIYKYGKWTNTHFPEMPSFTHFQGGNEAGKSTLTSFILSVLFGFPTKRDDRFRPVSPSSNGVGGMLLVQCPQNGNVQIERVFGNRAEVVVTLEDGTIKGEEWLKDWLGGVDRSLYEQIYFFNLDGLQHVHKIQPEDITRFLLSASTLGSEKLFQVENELSKQLDTLFKPQGKNPELNQQLARLLELEAKLREKKKGIDQYDQLLERQHECLEQENKLTTEMNNLQPKMEREKAFISSLPLLIKETQLQEKIAEYEDLSFPEKGLERWKEWSHALKPLSAQEISLKEKLESNRLKLSKLSDPILLPDRSKIEVLIEQAPLFNRDTETASELETKLHQVEGRIQEYREQLNIEDLSTFTWKSSDLKEAEILYEKYTQTEKLLYEKRNQVKEEQQKVTHSLEKEALLKREILSPQEYEREEGMVIEWETKKSIEKERGAIEEEMALLEQENQQQKNANAKKNRIERILFGVVAGLCLLGTSLSIIESQWSLAGLSALLFLFVGFGWQYIKRNQAAYNHTESRRSFLEKQLQKLKEKELDFTCTEDMFFTAKGKVKQHEQASENIRDLQNKLKEQTWYAEEIKSEQRKLEDQLDALENQLANLYTDRTGQSPLNLSRFSVELPIIQGIYHYVSEKTKLQTERDQLIQRIEPFQNELQVWADKLGISGTYQSILATIKAALEKEKDVERRKKHQQDILDDLQFQFQKVQQEKNLIHEELKALMKKASVPDEEAFFEKAYKASEREKVSKQLEAVQEQLALTPFTREERQSWKKDQFANPSEKLELLEEREKEIQAELEKVRKEAISLAYQIEQIEDGGSYIDLLHQYHQEKASFQEGAKKWAVYSLARSWLQEGMVQFKEGTFPKVLDHSEKHFKVLTDFNYERVQFSSDNQELLVQHTSGSWFPAHALSQGTKEQLYVALRFGLIEALYPGLALPIIIDDSFVNFDSVRVSKVIETLRDLSKTHQIIFLSCHPQLAEHFTEEEIIHLERIQNTSAVG</sequence>
<dbReference type="PANTHER" id="PTHR41259:SF1">
    <property type="entry name" value="DOUBLE-STRAND BREAK REPAIR RAD50 ATPASE, PUTATIVE-RELATED"/>
    <property type="match status" value="1"/>
</dbReference>
<organism evidence="3 4">
    <name type="scientific">Bacillus carboniphilus</name>
    <dbReference type="NCBI Taxonomy" id="86663"/>
    <lineage>
        <taxon>Bacteria</taxon>
        <taxon>Bacillati</taxon>
        <taxon>Bacillota</taxon>
        <taxon>Bacilli</taxon>
        <taxon>Bacillales</taxon>
        <taxon>Bacillaceae</taxon>
        <taxon>Bacillus</taxon>
    </lineage>
</organism>
<protein>
    <submittedName>
        <fullName evidence="3">AAA family ATPase</fullName>
    </submittedName>
</protein>
<name>A0ABN0W828_9BACI</name>
<dbReference type="InterPro" id="IPR038734">
    <property type="entry name" value="YhaN_AAA"/>
</dbReference>
<accession>A0ABN0W828</accession>
<keyword evidence="1" id="KW-0175">Coiled coil</keyword>
<keyword evidence="4" id="KW-1185">Reference proteome</keyword>
<evidence type="ECO:0000313" key="4">
    <source>
        <dbReference type="Proteomes" id="UP001500782"/>
    </source>
</evidence>
<evidence type="ECO:0000256" key="1">
    <source>
        <dbReference type="SAM" id="Coils"/>
    </source>
</evidence>
<dbReference type="Proteomes" id="UP001500782">
    <property type="component" value="Unassembled WGS sequence"/>
</dbReference>
<reference evidence="3 4" key="1">
    <citation type="journal article" date="2019" name="Int. J. Syst. Evol. Microbiol.">
        <title>The Global Catalogue of Microorganisms (GCM) 10K type strain sequencing project: providing services to taxonomists for standard genome sequencing and annotation.</title>
        <authorList>
            <consortium name="The Broad Institute Genomics Platform"/>
            <consortium name="The Broad Institute Genome Sequencing Center for Infectious Disease"/>
            <person name="Wu L."/>
            <person name="Ma J."/>
        </authorList>
    </citation>
    <scope>NUCLEOTIDE SEQUENCE [LARGE SCALE GENOMIC DNA]</scope>
    <source>
        <strain evidence="3 4">JCM 9731</strain>
    </source>
</reference>
<dbReference type="RefSeq" id="WP_343798479.1">
    <property type="nucleotide sequence ID" value="NZ_BAAADJ010000019.1"/>
</dbReference>
<feature type="coiled-coil region" evidence="1">
    <location>
        <begin position="433"/>
        <end position="470"/>
    </location>
</feature>
<gene>
    <name evidence="3" type="ORF">GCM10008967_18770</name>
</gene>
<dbReference type="Gene3D" id="3.40.50.300">
    <property type="entry name" value="P-loop containing nucleotide triphosphate hydrolases"/>
    <property type="match status" value="2"/>
</dbReference>
<feature type="domain" description="YhaN AAA" evidence="2">
    <location>
        <begin position="1"/>
        <end position="200"/>
    </location>
</feature>
<dbReference type="PANTHER" id="PTHR41259">
    <property type="entry name" value="DOUBLE-STRAND BREAK REPAIR RAD50 ATPASE, PUTATIVE-RELATED"/>
    <property type="match status" value="1"/>
</dbReference>
<proteinExistence type="predicted"/>
<comment type="caution">
    <text evidence="3">The sequence shown here is derived from an EMBL/GenBank/DDBJ whole genome shotgun (WGS) entry which is preliminary data.</text>
</comment>
<feature type="coiled-coil region" evidence="1">
    <location>
        <begin position="519"/>
        <end position="608"/>
    </location>
</feature>